<dbReference type="STRING" id="7395.A0A1A9VP81"/>
<protein>
    <submittedName>
        <fullName evidence="1">BTB domain-containing protein</fullName>
    </submittedName>
</protein>
<reference evidence="1" key="1">
    <citation type="submission" date="2020-05" db="UniProtKB">
        <authorList>
            <consortium name="EnsemblMetazoa"/>
        </authorList>
    </citation>
    <scope>IDENTIFICATION</scope>
    <source>
        <strain evidence="1">TTRI</strain>
    </source>
</reference>
<dbReference type="InterPro" id="IPR011333">
    <property type="entry name" value="SKP1/BTB/POZ_sf"/>
</dbReference>
<proteinExistence type="predicted"/>
<name>A0A1A9VP81_GLOAU</name>
<dbReference type="PANTHER" id="PTHR24413">
    <property type="entry name" value="SPECKLE-TYPE POZ PROTEIN"/>
    <property type="match status" value="1"/>
</dbReference>
<evidence type="ECO:0000313" key="2">
    <source>
        <dbReference type="Proteomes" id="UP000078200"/>
    </source>
</evidence>
<dbReference type="AlphaFoldDB" id="A0A1A9VP81"/>
<dbReference type="Gene3D" id="3.30.710.10">
    <property type="entry name" value="Potassium Channel Kv1.1, Chain A"/>
    <property type="match status" value="1"/>
</dbReference>
<dbReference type="EnsemblMetazoa" id="GAUT043251-RA">
    <property type="protein sequence ID" value="GAUT043251-PA"/>
    <property type="gene ID" value="GAUT043251"/>
</dbReference>
<accession>A0A1A9VP81</accession>
<keyword evidence="2" id="KW-1185">Reference proteome</keyword>
<dbReference type="VEuPathDB" id="VectorBase:GAUT043251"/>
<dbReference type="Proteomes" id="UP000078200">
    <property type="component" value="Unassembled WGS sequence"/>
</dbReference>
<evidence type="ECO:0000313" key="1">
    <source>
        <dbReference type="EnsemblMetazoa" id="GAUT043251-PA"/>
    </source>
</evidence>
<organism evidence="1 2">
    <name type="scientific">Glossina austeni</name>
    <name type="common">Savannah tsetse fly</name>
    <dbReference type="NCBI Taxonomy" id="7395"/>
    <lineage>
        <taxon>Eukaryota</taxon>
        <taxon>Metazoa</taxon>
        <taxon>Ecdysozoa</taxon>
        <taxon>Arthropoda</taxon>
        <taxon>Hexapoda</taxon>
        <taxon>Insecta</taxon>
        <taxon>Pterygota</taxon>
        <taxon>Neoptera</taxon>
        <taxon>Endopterygota</taxon>
        <taxon>Diptera</taxon>
        <taxon>Brachycera</taxon>
        <taxon>Muscomorpha</taxon>
        <taxon>Hippoboscoidea</taxon>
        <taxon>Glossinidae</taxon>
        <taxon>Glossina</taxon>
    </lineage>
</organism>
<sequence length="121" mass="13610">MDITTDIDHEFLKELLKFIYTAEALNIDKMADDLLAVADKVIINCFLLSWYALESLKVCEKALSAKLGILILVDLHNADQLKAKTKAFIKECFFMILSNSTKEIKVSENNANGPFLTLNIV</sequence>